<feature type="compositionally biased region" description="Basic residues" evidence="2">
    <location>
        <begin position="904"/>
        <end position="917"/>
    </location>
</feature>
<evidence type="ECO:0000313" key="4">
    <source>
        <dbReference type="EMBL" id="GFR52186.1"/>
    </source>
</evidence>
<feature type="compositionally biased region" description="Acidic residues" evidence="2">
    <location>
        <begin position="1688"/>
        <end position="1700"/>
    </location>
</feature>
<feature type="compositionally biased region" description="Gly residues" evidence="2">
    <location>
        <begin position="2190"/>
        <end position="2202"/>
    </location>
</feature>
<dbReference type="PRINTS" id="PR00868">
    <property type="entry name" value="DNAPOLI"/>
</dbReference>
<feature type="compositionally biased region" description="Low complexity" evidence="2">
    <location>
        <begin position="1707"/>
        <end position="1723"/>
    </location>
</feature>
<feature type="compositionally biased region" description="Low complexity" evidence="2">
    <location>
        <begin position="837"/>
        <end position="848"/>
    </location>
</feature>
<keyword evidence="5" id="KW-1185">Reference proteome</keyword>
<feature type="compositionally biased region" description="Low complexity" evidence="2">
    <location>
        <begin position="918"/>
        <end position="934"/>
    </location>
</feature>
<sequence length="2226" mass="237189">MSLAGSALLSGGLRSASQLSTPLASGDAGTPPMRRGLSRLGSGLTDNGSQLFMLQRWVGSGMMTGPLWGLGRHRLSDAAALRAYGSSTRPQPGGREQAPVPHVPLDKEHVNAQRMQREAARLSKQYDNPDPRELMRLSYQATKASGGQQPHTAPMLLQERSGPARLPPPPQQQQHQTVQQQQQSPPLQQHNQLQQQQQQQPHVGWQSTVASPQPAVEVVEAEEAAWETAAATAPAAAAAAVFQQAPSLHADLGPAAPPQHPAAQLQQQHHQQPWRHPQHPQLHQQHQPQLQHQQQQYLQEQQPQYPPEMQQQLQPQPQQYLQEQQQSHYPQELQQQQYLQEQQQSHYPQEMQQQLQPHGVLQDQWAPQHYYGGQGQPQYYGDTQPEQQQQYYSQQHLPSELGSSPWALESPEHPQQQQQHPQPQLFHPALHPEQHNYPQEGQPQQQYLQDQQQQHQQHPQQQHELYALAATWPQHSHAAADGQTTAAWIHPQQQQLQQQQLQGDHLLTAQQHHPSYYHQQQPQLLYQHQQIRGLHSQQQPPTATTNTSHLEAQDSGLDDLSWAEPPSPLPLPPLPPPPQLQVPEEGGLHHHHQQQQSWQAHMQQQQSEAAPAAAPAATATALSEAILDTLRRSSSPGGPRSSGAGEPPEHQGGSMWAGAEQGAPAGGSSDAGGEGGGAGQGEAGALLPMLGGRRRNARSLVNEVEAVRSRVQQQVAAAAAVEATAAGAGGGEAILAAPPLLPRRLRQPYQDGTGEVGAQPAPVASATWVSPAEGAAQEGLGGGMYGSGISGSGEGVYGADGGVAVQQPLAEAERWAAGPPLTSALTPPPPLPPPPAGSWGPEAEAATARPPPPVTEAPLAAGAAVAEAVPEGVAVLSDPSSTSGTTASVLPEAAEAAAAEAPKKKTTKKRILGKTKKSAAAAAPDESGSAGAEGESAAAAAVASPAKRTRKKSAAAAASPSAEAGDAAAATAAAAVTAAPIGRPPAAAAAAVAPYLAEGLLAPAEPLTIDGGYYQVVEGYATRQPLMTQAAPDILVVDTPEVARAVVDRLLSVAASPYPAALDRSNPAVQYRYFGCDTEVAFIDVTSETPVGHGAVLCFSIYAGDDLDFADCALAAASAASAAPGVTHGSSPAVRKDRIWVDIWGEVELGEDGRPIWDGRYVRLKSHHPILEEFRRFFENDEVKKVWHNYGFDRHVMENMGVCCRGFGGDTLHMARLADASRSGRRTYGLDNLTADKDIMKYFTPYKRDAPPRQRMGDRRHLARSSSSSSGPPTLLNPFANTNTTSSSPAFGGPFHPTASPTSSFSSPTDSSSSSSPGAQRSAALAELVRAKMSMKERFGMYRLRGGGAVGKVPELPPIHELHGRPLFRPTWIDYSALDAKATWQLREALEGRLRRERWEMERALAVRLGYGGEAAHEYLNLWHFYCAYWIDFGELLTEMERRGMMVDRSHLAAAQQAAERDRQAAVREFLDWADSKVPGARFMNAGSGAQIRMLLFPDFPGYTTKAAASEAAKAKAAKNRAAAAGAGGGAAAAAGAAEADGGEAAAAGGSRVIRVENPKYKEMLERGEKPSCGKYMDVELHGIWGRGVPGRLQPEIITATGAAAVSIKVLRGLAGKPGAARKELTRLYEARAAQQQADEEAARAAAEAAAAAARTAVPLVGDLLEESLSEMRGGDGEGNGVGGGGEGEAEAEMPLEPEVLDPTTDGSSASSPASSSSAVQAPPGSPSSSPPGLPPQPAADPAQLEALEKEAKDKGLGRLFVACGGGEEGLRACVAIEALCEVNAIDKLLSAFIIPLQGDNTSTTTLLPLPPPTTTTADPAAAPSDAPTEAAAGGDPTSSSPTSPTPTSTSPYRAVHRVHCSLNINTETGRLSARRPNLQNQPALEKDRYRVRKAFTADTAADHTLVVADYGQLELRILAHMTDCKSMQEAFILGGDFHSRTAYGMYDYIQKDVQDGGCYLEWEGSGEPDKPLVKDKYASERRKAKVLNFSIAYGKTAHGLAADFKTTKEEAQATVDRWYADRPEVRRWQKHTQELAKQEGKVRTLLGRTRPLPNIDSHDFKLLGHSMRAAINTPIQGSAADVAAAAMVAIHKSEELRATGFKLLMQIHDEVILEGPKATSDTARRLVMQLMANPWAELAKHWNAPGGADPSSSAGRGMQQGPDWHRMPPKRPGGHLAGVWRQAPDEKGAGGGGEGGGEGGHGFAMPLLVELATDCNVADTWYEAK</sequence>
<feature type="region of interest" description="Disordered" evidence="2">
    <location>
        <begin position="19"/>
        <end position="42"/>
    </location>
</feature>
<feature type="compositionally biased region" description="Pro residues" evidence="2">
    <location>
        <begin position="826"/>
        <end position="836"/>
    </location>
</feature>
<dbReference type="Pfam" id="PF01612">
    <property type="entry name" value="DNA_pol_A_exo1"/>
    <property type="match status" value="1"/>
</dbReference>
<feature type="compositionally biased region" description="Low complexity" evidence="2">
    <location>
        <begin position="261"/>
        <end position="271"/>
    </location>
</feature>
<reference evidence="4 5" key="1">
    <citation type="journal article" date="2021" name="Sci. Rep.">
        <title>Genome sequencing of the multicellular alga Astrephomene provides insights into convergent evolution of germ-soma differentiation.</title>
        <authorList>
            <person name="Yamashita S."/>
            <person name="Yamamoto K."/>
            <person name="Matsuzaki R."/>
            <person name="Suzuki S."/>
            <person name="Yamaguchi H."/>
            <person name="Hirooka S."/>
            <person name="Minakuchi Y."/>
            <person name="Miyagishima S."/>
            <person name="Kawachi M."/>
            <person name="Toyoda A."/>
            <person name="Nozaki H."/>
        </authorList>
    </citation>
    <scope>NUCLEOTIDE SEQUENCE [LARGE SCALE GENOMIC DNA]</scope>
    <source>
        <strain evidence="4 5">NIES-4017</strain>
    </source>
</reference>
<dbReference type="InterPro" id="IPR012337">
    <property type="entry name" value="RNaseH-like_sf"/>
</dbReference>
<feature type="compositionally biased region" description="Pro residues" evidence="2">
    <location>
        <begin position="565"/>
        <end position="580"/>
    </location>
</feature>
<dbReference type="Proteomes" id="UP001054857">
    <property type="component" value="Unassembled WGS sequence"/>
</dbReference>
<dbReference type="GO" id="GO:0006261">
    <property type="term" value="P:DNA-templated DNA replication"/>
    <property type="evidence" value="ECO:0007669"/>
    <property type="project" value="InterPro"/>
</dbReference>
<dbReference type="InterPro" id="IPR001098">
    <property type="entry name" value="DNA-dir_DNA_pol_A_palm_dom"/>
</dbReference>
<feature type="region of interest" description="Disordered" evidence="2">
    <location>
        <begin position="896"/>
        <end position="934"/>
    </location>
</feature>
<feature type="compositionally biased region" description="Low complexity" evidence="2">
    <location>
        <begin position="594"/>
        <end position="619"/>
    </location>
</feature>
<feature type="compositionally biased region" description="Low complexity" evidence="2">
    <location>
        <begin position="1815"/>
        <end position="1852"/>
    </location>
</feature>
<protein>
    <recommendedName>
        <fullName evidence="3">DNA-directed DNA polymerase family A palm domain-containing protein</fullName>
    </recommendedName>
</protein>
<dbReference type="SMART" id="SM00482">
    <property type="entry name" value="POLAc"/>
    <property type="match status" value="1"/>
</dbReference>
<feature type="region of interest" description="Disordered" evidence="2">
    <location>
        <begin position="557"/>
        <end position="619"/>
    </location>
</feature>
<feature type="compositionally biased region" description="Low complexity" evidence="2">
    <location>
        <begin position="172"/>
        <end position="202"/>
    </location>
</feature>
<feature type="region of interest" description="Disordered" evidence="2">
    <location>
        <begin position="85"/>
        <end position="132"/>
    </location>
</feature>
<comment type="caution">
    <text evidence="4">The sequence shown here is derived from an EMBL/GenBank/DDBJ whole genome shotgun (WGS) entry which is preliminary data.</text>
</comment>
<evidence type="ECO:0000313" key="5">
    <source>
        <dbReference type="Proteomes" id="UP001054857"/>
    </source>
</evidence>
<feature type="compositionally biased region" description="Gly residues" evidence="2">
    <location>
        <begin position="669"/>
        <end position="682"/>
    </location>
</feature>
<dbReference type="InterPro" id="IPR036397">
    <property type="entry name" value="RNaseH_sf"/>
</dbReference>
<feature type="region of interest" description="Disordered" evidence="2">
    <location>
        <begin position="1805"/>
        <end position="1853"/>
    </location>
</feature>
<feature type="region of interest" description="Disordered" evidence="2">
    <location>
        <begin position="1670"/>
        <end position="1741"/>
    </location>
</feature>
<evidence type="ECO:0000256" key="1">
    <source>
        <dbReference type="ARBA" id="ARBA00022705"/>
    </source>
</evidence>
<feature type="compositionally biased region" description="Low complexity" evidence="2">
    <location>
        <begin position="413"/>
        <end position="462"/>
    </location>
</feature>
<feature type="region of interest" description="Disordered" evidence="2">
    <location>
        <begin position="249"/>
        <end position="462"/>
    </location>
</feature>
<name>A0AAD3E5Z3_9CHLO</name>
<dbReference type="InterPro" id="IPR002562">
    <property type="entry name" value="3'-5'_exonuclease_dom"/>
</dbReference>
<feature type="compositionally biased region" description="Low complexity" evidence="2">
    <location>
        <begin position="1297"/>
        <end position="1323"/>
    </location>
</feature>
<feature type="domain" description="DNA-directed DNA polymerase family A palm" evidence="3">
    <location>
        <begin position="1891"/>
        <end position="2120"/>
    </location>
</feature>
<dbReference type="Pfam" id="PF00476">
    <property type="entry name" value="DNA_pol_A"/>
    <property type="match status" value="1"/>
</dbReference>
<dbReference type="GO" id="GO:0003677">
    <property type="term" value="F:DNA binding"/>
    <property type="evidence" value="ECO:0007669"/>
    <property type="project" value="InterPro"/>
</dbReference>
<dbReference type="PANTHER" id="PTHR10133:SF27">
    <property type="entry name" value="DNA POLYMERASE NU"/>
    <property type="match status" value="1"/>
</dbReference>
<feature type="region of interest" description="Disordered" evidence="2">
    <location>
        <begin position="1244"/>
        <end position="1323"/>
    </location>
</feature>
<feature type="region of interest" description="Disordered" evidence="2">
    <location>
        <begin position="159"/>
        <end position="211"/>
    </location>
</feature>
<feature type="compositionally biased region" description="Gly residues" evidence="2">
    <location>
        <begin position="1677"/>
        <end position="1687"/>
    </location>
</feature>
<dbReference type="Gene3D" id="3.30.70.370">
    <property type="match status" value="1"/>
</dbReference>
<feature type="region of interest" description="Disordered" evidence="2">
    <location>
        <begin position="2143"/>
        <end position="2202"/>
    </location>
</feature>
<feature type="region of interest" description="Disordered" evidence="2">
    <location>
        <begin position="819"/>
        <end position="859"/>
    </location>
</feature>
<dbReference type="InterPro" id="IPR043502">
    <property type="entry name" value="DNA/RNA_pol_sf"/>
</dbReference>
<dbReference type="GO" id="GO:0006302">
    <property type="term" value="P:double-strand break repair"/>
    <property type="evidence" value="ECO:0007669"/>
    <property type="project" value="TreeGrafter"/>
</dbReference>
<feature type="region of interest" description="Disordered" evidence="2">
    <location>
        <begin position="631"/>
        <end position="685"/>
    </location>
</feature>
<feature type="compositionally biased region" description="Basic and acidic residues" evidence="2">
    <location>
        <begin position="104"/>
        <end position="121"/>
    </location>
</feature>
<dbReference type="InterPro" id="IPR002298">
    <property type="entry name" value="DNA_polymerase_A"/>
</dbReference>
<dbReference type="Gene3D" id="1.10.150.20">
    <property type="entry name" value="5' to 3' exonuclease, C-terminal subdomain"/>
    <property type="match status" value="1"/>
</dbReference>
<feature type="compositionally biased region" description="Polar residues" evidence="2">
    <location>
        <begin position="1279"/>
        <end position="1289"/>
    </location>
</feature>
<organism evidence="4 5">
    <name type="scientific">Astrephomene gubernaculifera</name>
    <dbReference type="NCBI Taxonomy" id="47775"/>
    <lineage>
        <taxon>Eukaryota</taxon>
        <taxon>Viridiplantae</taxon>
        <taxon>Chlorophyta</taxon>
        <taxon>core chlorophytes</taxon>
        <taxon>Chlorophyceae</taxon>
        <taxon>CS clade</taxon>
        <taxon>Chlamydomonadales</taxon>
        <taxon>Astrephomenaceae</taxon>
        <taxon>Astrephomene</taxon>
    </lineage>
</organism>
<dbReference type="SUPFAM" id="SSF53098">
    <property type="entry name" value="Ribonuclease H-like"/>
    <property type="match status" value="1"/>
</dbReference>
<evidence type="ECO:0000256" key="2">
    <source>
        <dbReference type="SAM" id="MobiDB-lite"/>
    </source>
</evidence>
<dbReference type="EMBL" id="BMAR01000059">
    <property type="protein sequence ID" value="GFR52186.1"/>
    <property type="molecule type" value="Genomic_DNA"/>
</dbReference>
<feature type="compositionally biased region" description="Basic and acidic residues" evidence="2">
    <location>
        <begin position="1244"/>
        <end position="1260"/>
    </location>
</feature>
<proteinExistence type="predicted"/>
<accession>A0AAD3E5Z3</accession>
<feature type="compositionally biased region" description="Pro residues" evidence="2">
    <location>
        <begin position="1724"/>
        <end position="1739"/>
    </location>
</feature>
<dbReference type="GO" id="GO:0008408">
    <property type="term" value="F:3'-5' exonuclease activity"/>
    <property type="evidence" value="ECO:0007669"/>
    <property type="project" value="InterPro"/>
</dbReference>
<gene>
    <name evidence="4" type="ORF">Agub_g14723</name>
</gene>
<dbReference type="SUPFAM" id="SSF56672">
    <property type="entry name" value="DNA/RNA polymerases"/>
    <property type="match status" value="1"/>
</dbReference>
<feature type="compositionally biased region" description="Low complexity" evidence="2">
    <location>
        <begin position="367"/>
        <end position="395"/>
    </location>
</feature>
<feature type="compositionally biased region" description="Low complexity" evidence="2">
    <location>
        <begin position="632"/>
        <end position="646"/>
    </location>
</feature>
<evidence type="ECO:0000259" key="3">
    <source>
        <dbReference type="SMART" id="SM00482"/>
    </source>
</evidence>
<dbReference type="PANTHER" id="PTHR10133">
    <property type="entry name" value="DNA POLYMERASE I"/>
    <property type="match status" value="1"/>
</dbReference>
<feature type="compositionally biased region" description="Low complexity" evidence="2">
    <location>
        <begin position="279"/>
        <end position="354"/>
    </location>
</feature>
<keyword evidence="1" id="KW-0235">DNA replication</keyword>
<dbReference type="Gene3D" id="3.30.420.10">
    <property type="entry name" value="Ribonuclease H-like superfamily/Ribonuclease H"/>
    <property type="match status" value="1"/>
</dbReference>
<dbReference type="GO" id="GO:0003887">
    <property type="term" value="F:DNA-directed DNA polymerase activity"/>
    <property type="evidence" value="ECO:0007669"/>
    <property type="project" value="InterPro"/>
</dbReference>